<dbReference type="Gene3D" id="3.90.400.10">
    <property type="entry name" value="Oligo-1,6-glucosidase, Domain 2"/>
    <property type="match status" value="1"/>
</dbReference>
<dbReference type="AlphaFoldDB" id="A0A7R7IEE9"/>
<dbReference type="InterPro" id="IPR017853">
    <property type="entry name" value="GH"/>
</dbReference>
<dbReference type="SUPFAM" id="SSF51445">
    <property type="entry name" value="(Trans)glycosidases"/>
    <property type="match status" value="1"/>
</dbReference>
<dbReference type="CDD" id="cd11338">
    <property type="entry name" value="AmyAc_CMD"/>
    <property type="match status" value="1"/>
</dbReference>
<comment type="similarity">
    <text evidence="1">Belongs to the glycosyl hydrolase 13 family.</text>
</comment>
<dbReference type="SMART" id="SM00642">
    <property type="entry name" value="Aamy"/>
    <property type="match status" value="1"/>
</dbReference>
<sequence>MNREALYHCPKSNYAYPYTTKDIRIRFRTAKDDVKEVRLFYGVKFDWANKTYRAMEKIGSDEYFDYYQYNIQQDDIRLGYYFEVITEEEDFFYTEAGMLDAFDDSLAHCLFFQYPSAHEVDIPHKPSWYSDAIFYQIFVERFANGNPDISPDRTVPWESDPTPKSFYGGDLEGITSNLSYLEELGVNAIYLTPIFESISNHKYDTIDYYQIDPHFGSKEDFRELVTKAHEKGIRIILDAVFNHCSEHFAPFQDVIKNGENSRYKDWFLIKEFPVNKEEPNYEMFASVPYMPRLNTANKEVREYLFDVVRYWTKEYDIDGWRLDVADEPDHCFWREFRKVVKEIDKDLIIIGEVWHDSFPWLQGDQFDTVMNYPITNQAIHYFAKGDIDARGFSDALMMQLMKYPDRMNEMMFNLLDSHDTERFLYMCNENKQSLMNAAAFLFGYLGSPCVYYGTEIGLTGGYDPGCRKGFNWNTEEWDTEVHNFYMKLIQIRKTEKALRYGLVTFLSSNDLFIMKRSYEETDIYVVINQTGHSGKLPKNVIPSNHTDLLCSQMMKGNEIMPYTAHYFKISKGE</sequence>
<dbReference type="PANTHER" id="PTHR10357">
    <property type="entry name" value="ALPHA-AMYLASE FAMILY MEMBER"/>
    <property type="match status" value="1"/>
</dbReference>
<evidence type="ECO:0000313" key="5">
    <source>
        <dbReference type="EMBL" id="BCN32643.1"/>
    </source>
</evidence>
<reference evidence="5 6" key="1">
    <citation type="submission" date="2020-11" db="EMBL/GenBank/DDBJ databases">
        <title>Draft genome sequencing of a Lachnospiraceae strain isolated from anoxic soil subjected to BSD treatment.</title>
        <authorList>
            <person name="Uek A."/>
            <person name="Tonouchi A."/>
        </authorList>
    </citation>
    <scope>NUCLEOTIDE SEQUENCE [LARGE SCALE GENOMIC DNA]</scope>
    <source>
        <strain evidence="5 6">TB5</strain>
    </source>
</reference>
<dbReference type="Pfam" id="PF02903">
    <property type="entry name" value="Alpha-amylase_N"/>
    <property type="match status" value="1"/>
</dbReference>
<gene>
    <name evidence="5" type="ORF">bsdtb5_39380</name>
</gene>
<dbReference type="InterPro" id="IPR045857">
    <property type="entry name" value="O16G_dom_2"/>
</dbReference>
<keyword evidence="6" id="KW-1185">Reference proteome</keyword>
<dbReference type="GO" id="GO:0004553">
    <property type="term" value="F:hydrolase activity, hydrolyzing O-glycosyl compounds"/>
    <property type="evidence" value="ECO:0007669"/>
    <property type="project" value="InterPro"/>
</dbReference>
<keyword evidence="3" id="KW-0326">Glycosidase</keyword>
<dbReference type="Pfam" id="PF00128">
    <property type="entry name" value="Alpha-amylase"/>
    <property type="match status" value="1"/>
</dbReference>
<dbReference type="GO" id="GO:0005975">
    <property type="term" value="P:carbohydrate metabolic process"/>
    <property type="evidence" value="ECO:0007669"/>
    <property type="project" value="InterPro"/>
</dbReference>
<organism evidence="5 6">
    <name type="scientific">Anaeromicropila herbilytica</name>
    <dbReference type="NCBI Taxonomy" id="2785025"/>
    <lineage>
        <taxon>Bacteria</taxon>
        <taxon>Bacillati</taxon>
        <taxon>Bacillota</taxon>
        <taxon>Clostridia</taxon>
        <taxon>Lachnospirales</taxon>
        <taxon>Lachnospiraceae</taxon>
        <taxon>Anaeromicropila</taxon>
    </lineage>
</organism>
<accession>A0A7R7IEE9</accession>
<dbReference type="InterPro" id="IPR004185">
    <property type="entry name" value="Glyco_hydro_13_lg-like_dom"/>
</dbReference>
<evidence type="ECO:0000313" key="6">
    <source>
        <dbReference type="Proteomes" id="UP000595897"/>
    </source>
</evidence>
<dbReference type="SUPFAM" id="SSF81296">
    <property type="entry name" value="E set domains"/>
    <property type="match status" value="1"/>
</dbReference>
<dbReference type="InterPro" id="IPR014756">
    <property type="entry name" value="Ig_E-set"/>
</dbReference>
<protein>
    <submittedName>
        <fullName evidence="5">Neopullulanase</fullName>
    </submittedName>
</protein>
<dbReference type="Proteomes" id="UP000595897">
    <property type="component" value="Chromosome"/>
</dbReference>
<dbReference type="InterPro" id="IPR006047">
    <property type="entry name" value="GH13_cat_dom"/>
</dbReference>
<dbReference type="Gene3D" id="3.20.20.80">
    <property type="entry name" value="Glycosidases"/>
    <property type="match status" value="1"/>
</dbReference>
<dbReference type="CDD" id="cd02857">
    <property type="entry name" value="E_set_CDase_PDE_N"/>
    <property type="match status" value="1"/>
</dbReference>
<feature type="domain" description="Glycosyl hydrolase family 13 catalytic" evidence="4">
    <location>
        <begin position="136"/>
        <end position="492"/>
    </location>
</feature>
<name>A0A7R7IEE9_9FIRM</name>
<evidence type="ECO:0000256" key="2">
    <source>
        <dbReference type="ARBA" id="ARBA00022801"/>
    </source>
</evidence>
<dbReference type="Gene3D" id="2.60.40.10">
    <property type="entry name" value="Immunoglobulins"/>
    <property type="match status" value="1"/>
</dbReference>
<dbReference type="RefSeq" id="WP_271713673.1">
    <property type="nucleotide sequence ID" value="NZ_AP024169.1"/>
</dbReference>
<dbReference type="InterPro" id="IPR013783">
    <property type="entry name" value="Ig-like_fold"/>
</dbReference>
<dbReference type="KEGG" id="ahb:bsdtb5_39380"/>
<proteinExistence type="inferred from homology"/>
<evidence type="ECO:0000256" key="3">
    <source>
        <dbReference type="ARBA" id="ARBA00023295"/>
    </source>
</evidence>
<dbReference type="EMBL" id="AP024169">
    <property type="protein sequence ID" value="BCN32643.1"/>
    <property type="molecule type" value="Genomic_DNA"/>
</dbReference>
<keyword evidence="2" id="KW-0378">Hydrolase</keyword>
<evidence type="ECO:0000256" key="1">
    <source>
        <dbReference type="ARBA" id="ARBA00008061"/>
    </source>
</evidence>
<dbReference type="PANTHER" id="PTHR10357:SF210">
    <property type="entry name" value="MALTODEXTRIN GLUCOSIDASE"/>
    <property type="match status" value="1"/>
</dbReference>
<evidence type="ECO:0000259" key="4">
    <source>
        <dbReference type="SMART" id="SM00642"/>
    </source>
</evidence>